<name>A0A0T9RPV4_9GAMM</name>
<evidence type="ECO:0000313" key="3">
    <source>
        <dbReference type="Proteomes" id="UP000038204"/>
    </source>
</evidence>
<dbReference type="Pfam" id="PF11726">
    <property type="entry name" value="YagK_YfjJ_C"/>
    <property type="match status" value="1"/>
</dbReference>
<dbReference type="InterPro" id="IPR057271">
    <property type="entry name" value="YagK_YfjJ_C"/>
</dbReference>
<dbReference type="AlphaFoldDB" id="A0A0T9RPV4"/>
<dbReference type="Proteomes" id="UP000038204">
    <property type="component" value="Unassembled WGS sequence"/>
</dbReference>
<dbReference type="EMBL" id="CQBK01000063">
    <property type="protein sequence ID" value="CNI75819.1"/>
    <property type="molecule type" value="Genomic_DNA"/>
</dbReference>
<sequence length="230" mass="26468">MPAVSLQVEETIMFLFDDIIHPMVVDQRHEPFNEKYLQRIEGVLCNALQDHPQTTVIRVDLHLPEAGDVGDSIVSDADLSPRLMSRFIDSLKAQIVAYRQRKAREGKRCHRSSVRYVWVLEQPELGGKKHYHMALFVNTDTFNALGSYDEQGKGLGSLIQNAWLSAMKKRDWPEYLTLVHFVGNPLAFLELNKPDFMGKMDALTFRLSYMAKHRTKRYSSAERSFGCSQY</sequence>
<gene>
    <name evidence="2" type="ORF">ERS008667_04262</name>
</gene>
<evidence type="ECO:0000259" key="1">
    <source>
        <dbReference type="Pfam" id="PF11726"/>
    </source>
</evidence>
<accession>A0A0T9RPV4</accession>
<reference evidence="2 3" key="1">
    <citation type="submission" date="2015-03" db="EMBL/GenBank/DDBJ databases">
        <authorList>
            <person name="Murphy D."/>
        </authorList>
    </citation>
    <scope>NUCLEOTIDE SEQUENCE [LARGE SCALE GENOMIC DNA]</scope>
    <source>
        <strain evidence="2 3">Y233</strain>
    </source>
</reference>
<feature type="domain" description="YagK/YfjJ C-terminal" evidence="1">
    <location>
        <begin position="48"/>
        <end position="228"/>
    </location>
</feature>
<evidence type="ECO:0000313" key="2">
    <source>
        <dbReference type="EMBL" id="CNI75819.1"/>
    </source>
</evidence>
<protein>
    <submittedName>
        <fullName evidence="2">Protein of uncharacterized function (DUF3296)</fullName>
    </submittedName>
</protein>
<organism evidence="2 3">
    <name type="scientific">Yersinia similis</name>
    <dbReference type="NCBI Taxonomy" id="367190"/>
    <lineage>
        <taxon>Bacteria</taxon>
        <taxon>Pseudomonadati</taxon>
        <taxon>Pseudomonadota</taxon>
        <taxon>Gammaproteobacteria</taxon>
        <taxon>Enterobacterales</taxon>
        <taxon>Yersiniaceae</taxon>
        <taxon>Yersinia</taxon>
    </lineage>
</organism>
<proteinExistence type="predicted"/>